<dbReference type="InterPro" id="IPR016142">
    <property type="entry name" value="Citrate_synth-like_lrg_a-sub"/>
</dbReference>
<comment type="caution">
    <text evidence="4">The sequence shown here is derived from an EMBL/GenBank/DDBJ whole genome shotgun (WGS) entry which is preliminary data.</text>
</comment>
<dbReference type="InterPro" id="IPR002020">
    <property type="entry name" value="Citrate_synthase"/>
</dbReference>
<dbReference type="InterPro" id="IPR036969">
    <property type="entry name" value="Citrate_synthase_sf"/>
</dbReference>
<dbReference type="GO" id="GO:0046912">
    <property type="term" value="F:acyltransferase activity, acyl groups converted into alkyl on transfer"/>
    <property type="evidence" value="ECO:0007669"/>
    <property type="project" value="InterPro"/>
</dbReference>
<evidence type="ECO:0000256" key="1">
    <source>
        <dbReference type="ARBA" id="ARBA00010566"/>
    </source>
</evidence>
<evidence type="ECO:0000256" key="3">
    <source>
        <dbReference type="RuleBase" id="RU000441"/>
    </source>
</evidence>
<accession>A0AAU9JTV5</accession>
<organism evidence="4 5">
    <name type="scientific">Blepharisma stoltei</name>
    <dbReference type="NCBI Taxonomy" id="1481888"/>
    <lineage>
        <taxon>Eukaryota</taxon>
        <taxon>Sar</taxon>
        <taxon>Alveolata</taxon>
        <taxon>Ciliophora</taxon>
        <taxon>Postciliodesmatophora</taxon>
        <taxon>Heterotrichea</taxon>
        <taxon>Heterotrichida</taxon>
        <taxon>Blepharismidae</taxon>
        <taxon>Blepharisma</taxon>
    </lineage>
</organism>
<dbReference type="Pfam" id="PF00285">
    <property type="entry name" value="Citrate_synt"/>
    <property type="match status" value="1"/>
</dbReference>
<dbReference type="InterPro" id="IPR019810">
    <property type="entry name" value="Citrate_synthase_AS"/>
</dbReference>
<dbReference type="NCBIfam" id="NF007128">
    <property type="entry name" value="PRK09569.1"/>
    <property type="match status" value="1"/>
</dbReference>
<dbReference type="Proteomes" id="UP001162131">
    <property type="component" value="Unassembled WGS sequence"/>
</dbReference>
<dbReference type="GO" id="GO:0005759">
    <property type="term" value="C:mitochondrial matrix"/>
    <property type="evidence" value="ECO:0007669"/>
    <property type="project" value="TreeGrafter"/>
</dbReference>
<dbReference type="GO" id="GO:0005975">
    <property type="term" value="P:carbohydrate metabolic process"/>
    <property type="evidence" value="ECO:0007669"/>
    <property type="project" value="TreeGrafter"/>
</dbReference>
<dbReference type="PRINTS" id="PR00143">
    <property type="entry name" value="CITRTSNTHASE"/>
</dbReference>
<keyword evidence="5" id="KW-1185">Reference proteome</keyword>
<dbReference type="PROSITE" id="PS00480">
    <property type="entry name" value="CITRATE_SYNTHASE"/>
    <property type="match status" value="1"/>
</dbReference>
<dbReference type="Gene3D" id="1.10.580.10">
    <property type="entry name" value="Citrate Synthase, domain 1"/>
    <property type="match status" value="1"/>
</dbReference>
<dbReference type="InterPro" id="IPR016143">
    <property type="entry name" value="Citrate_synth-like_sm_a-sub"/>
</dbReference>
<name>A0AAU9JTV5_9CILI</name>
<dbReference type="AlphaFoldDB" id="A0AAU9JTV5"/>
<evidence type="ECO:0000256" key="2">
    <source>
        <dbReference type="ARBA" id="ARBA00022679"/>
    </source>
</evidence>
<protein>
    <recommendedName>
        <fullName evidence="3">Citrate synthase</fullName>
    </recommendedName>
</protein>
<proteinExistence type="inferred from homology"/>
<evidence type="ECO:0000313" key="5">
    <source>
        <dbReference type="Proteomes" id="UP001162131"/>
    </source>
</evidence>
<evidence type="ECO:0000313" key="4">
    <source>
        <dbReference type="EMBL" id="CAG9329418.1"/>
    </source>
</evidence>
<dbReference type="FunFam" id="1.10.580.10:FF:000001">
    <property type="entry name" value="Citrate synthase"/>
    <property type="match status" value="1"/>
</dbReference>
<dbReference type="EMBL" id="CAJZBQ010000047">
    <property type="protein sequence ID" value="CAG9329418.1"/>
    <property type="molecule type" value="Genomic_DNA"/>
</dbReference>
<reference evidence="4" key="1">
    <citation type="submission" date="2021-09" db="EMBL/GenBank/DDBJ databases">
        <authorList>
            <consortium name="AG Swart"/>
            <person name="Singh M."/>
            <person name="Singh A."/>
            <person name="Seah K."/>
            <person name="Emmerich C."/>
        </authorList>
    </citation>
    <scope>NUCLEOTIDE SEQUENCE</scope>
    <source>
        <strain evidence="4">ATCC30299</strain>
    </source>
</reference>
<dbReference type="GO" id="GO:0006099">
    <property type="term" value="P:tricarboxylic acid cycle"/>
    <property type="evidence" value="ECO:0007669"/>
    <property type="project" value="TreeGrafter"/>
</dbReference>
<comment type="similarity">
    <text evidence="1 3">Belongs to the citrate synthase family.</text>
</comment>
<gene>
    <name evidence="4" type="ORF">BSTOLATCC_MIC48238</name>
</gene>
<dbReference type="Gene3D" id="1.10.230.10">
    <property type="entry name" value="Cytochrome P450-Terp, domain 2"/>
    <property type="match status" value="1"/>
</dbReference>
<dbReference type="PANTHER" id="PTHR11739:SF8">
    <property type="entry name" value="CITRATE SYNTHASE, MITOCHONDRIAL"/>
    <property type="match status" value="1"/>
</dbReference>
<sequence length="445" mass="49640">MISATLKRSISALKQRFADVIPETRERLARLRKEHGNKVLGPITIEQVIGGMRGIKGLMTETSKLDAFKGIKFRGLTLPECQVRLPSAKREPLPEAMFYLLITGEVPSNSDCDILVREIAERSETIPEHTVRIVNSLPQHMHPMNQLSIGVLSLQTESKFVRAYNAGVKKENYWEYVLEDSLDLIARIPRIAAMIYRNTYKDRRLGPTDPSLDLSANFSKMMGFENEHFWELMRLYLTIHCDHEGGNVSAHATHLVGSALSDPYLAYSAGLNGLAGPLHGLANQECLKFLLKLQEKTGQNPTEEVVEKFVKEILASGQVIPGYGHAVLRVTDPRFVCQMEFAKRVMPKDPLCKLVATLYKVVPRVLKEAGKAANPYPNVDAHSGALLVYFGMREFDFYTVLFGVSRAIGVSAGLVWSRALGLPIERPNSLTMANIEEYVSKSTLA</sequence>
<dbReference type="PANTHER" id="PTHR11739">
    <property type="entry name" value="CITRATE SYNTHASE"/>
    <property type="match status" value="1"/>
</dbReference>
<dbReference type="SUPFAM" id="SSF48256">
    <property type="entry name" value="Citrate synthase"/>
    <property type="match status" value="1"/>
</dbReference>
<keyword evidence="2 3" id="KW-0808">Transferase</keyword>